<name>A0ABP4QIK3_9ACTN</name>
<reference evidence="3" key="1">
    <citation type="journal article" date="2019" name="Int. J. Syst. Evol. Microbiol.">
        <title>The Global Catalogue of Microorganisms (GCM) 10K type strain sequencing project: providing services to taxonomists for standard genome sequencing and annotation.</title>
        <authorList>
            <consortium name="The Broad Institute Genomics Platform"/>
            <consortium name="The Broad Institute Genome Sequencing Center for Infectious Disease"/>
            <person name="Wu L."/>
            <person name="Ma J."/>
        </authorList>
    </citation>
    <scope>NUCLEOTIDE SEQUENCE [LARGE SCALE GENOMIC DNA]</scope>
    <source>
        <strain evidence="3">JCM 14969</strain>
    </source>
</reference>
<dbReference type="Pfam" id="PF08818">
    <property type="entry name" value="DUF1801"/>
    <property type="match status" value="1"/>
</dbReference>
<dbReference type="InterPro" id="IPR014922">
    <property type="entry name" value="YdhG-like"/>
</dbReference>
<evidence type="ECO:0000259" key="1">
    <source>
        <dbReference type="Pfam" id="PF08818"/>
    </source>
</evidence>
<protein>
    <recommendedName>
        <fullName evidence="1">YdhG-like domain-containing protein</fullName>
    </recommendedName>
</protein>
<proteinExistence type="predicted"/>
<keyword evidence="3" id="KW-1185">Reference proteome</keyword>
<sequence>MPENKTTRTDASVEEFLASVPEPRQSDARELNTLLTELAGCEPAMWGPSIVGFGERHLVYESGRELDWFDIGYSPRKQSLTLYVGEGFDGYDELLARLGPHRTAVSCLYLKRLADVDREALAELLSRSIAASRSA</sequence>
<feature type="domain" description="YdhG-like" evidence="1">
    <location>
        <begin position="24"/>
        <end position="128"/>
    </location>
</feature>
<evidence type="ECO:0000313" key="3">
    <source>
        <dbReference type="Proteomes" id="UP001500393"/>
    </source>
</evidence>
<dbReference type="Proteomes" id="UP001500393">
    <property type="component" value="Unassembled WGS sequence"/>
</dbReference>
<comment type="caution">
    <text evidence="2">The sequence shown here is derived from an EMBL/GenBank/DDBJ whole genome shotgun (WGS) entry which is preliminary data.</text>
</comment>
<gene>
    <name evidence="2" type="ORF">GCM10009789_72310</name>
</gene>
<dbReference type="RefSeq" id="WP_344221235.1">
    <property type="nucleotide sequence ID" value="NZ_BAAAOS010000056.1"/>
</dbReference>
<organism evidence="2 3">
    <name type="scientific">Kribbella sancticallisti</name>
    <dbReference type="NCBI Taxonomy" id="460087"/>
    <lineage>
        <taxon>Bacteria</taxon>
        <taxon>Bacillati</taxon>
        <taxon>Actinomycetota</taxon>
        <taxon>Actinomycetes</taxon>
        <taxon>Propionibacteriales</taxon>
        <taxon>Kribbellaceae</taxon>
        <taxon>Kribbella</taxon>
    </lineage>
</organism>
<evidence type="ECO:0000313" key="2">
    <source>
        <dbReference type="EMBL" id="GAA1607461.1"/>
    </source>
</evidence>
<accession>A0ABP4QIK3</accession>
<dbReference type="EMBL" id="BAAAOS010000056">
    <property type="protein sequence ID" value="GAA1607461.1"/>
    <property type="molecule type" value="Genomic_DNA"/>
</dbReference>